<reference evidence="1 2" key="1">
    <citation type="submission" date="2023-04" db="EMBL/GenBank/DDBJ databases">
        <title>Genome of Basidiobolus ranarum AG-B5.</title>
        <authorList>
            <person name="Stajich J.E."/>
            <person name="Carter-House D."/>
            <person name="Gryganskyi A."/>
        </authorList>
    </citation>
    <scope>NUCLEOTIDE SEQUENCE [LARGE SCALE GENOMIC DNA]</scope>
    <source>
        <strain evidence="1 2">AG-B5</strain>
    </source>
</reference>
<name>A0ABR2W232_9FUNG</name>
<comment type="caution">
    <text evidence="1">The sequence shown here is derived from an EMBL/GenBank/DDBJ whole genome shotgun (WGS) entry which is preliminary data.</text>
</comment>
<feature type="non-terminal residue" evidence="1">
    <location>
        <position position="1"/>
    </location>
</feature>
<gene>
    <name evidence="1" type="ORF">K7432_006126</name>
</gene>
<dbReference type="EMBL" id="JASJQH010007137">
    <property type="protein sequence ID" value="KAK9717520.1"/>
    <property type="molecule type" value="Genomic_DNA"/>
</dbReference>
<dbReference type="Proteomes" id="UP001479436">
    <property type="component" value="Unassembled WGS sequence"/>
</dbReference>
<keyword evidence="2" id="KW-1185">Reference proteome</keyword>
<evidence type="ECO:0000313" key="2">
    <source>
        <dbReference type="Proteomes" id="UP001479436"/>
    </source>
</evidence>
<protein>
    <submittedName>
        <fullName evidence="1">Uncharacterized protein</fullName>
    </submittedName>
</protein>
<sequence length="213" mass="24190">RALLLDSDCTVSSTSEVKLPPLQEVYVLCKNFAVVRIVKDIFYVLQNTLWKITVINNHFDELSPQPLSWDWLLSNLVKNHIIFVELVLFDLESLNLCPSLEELYLIGYVENASSSPVAAFRPVLKLPKLQFITLYNRICNRFNFGSLEYSPLLETIDIFHNRLIPSNTVTSIILLDMDLGLEVTAFKKIVTGWRIKSAISVKSSTLKSLNSLA</sequence>
<evidence type="ECO:0000313" key="1">
    <source>
        <dbReference type="EMBL" id="KAK9717520.1"/>
    </source>
</evidence>
<organism evidence="1 2">
    <name type="scientific">Basidiobolus ranarum</name>
    <dbReference type="NCBI Taxonomy" id="34480"/>
    <lineage>
        <taxon>Eukaryota</taxon>
        <taxon>Fungi</taxon>
        <taxon>Fungi incertae sedis</taxon>
        <taxon>Zoopagomycota</taxon>
        <taxon>Entomophthoromycotina</taxon>
        <taxon>Basidiobolomycetes</taxon>
        <taxon>Basidiobolales</taxon>
        <taxon>Basidiobolaceae</taxon>
        <taxon>Basidiobolus</taxon>
    </lineage>
</organism>
<accession>A0ABR2W232</accession>
<proteinExistence type="predicted"/>